<accession>A0A8J9UXX5</accession>
<dbReference type="Pfam" id="PF00179">
    <property type="entry name" value="UQ_con"/>
    <property type="match status" value="1"/>
</dbReference>
<dbReference type="SUPFAM" id="SSF54495">
    <property type="entry name" value="UBC-like"/>
    <property type="match status" value="1"/>
</dbReference>
<dbReference type="InterPro" id="IPR036322">
    <property type="entry name" value="WD40_repeat_dom_sf"/>
</dbReference>
<dbReference type="EMBL" id="OV170227">
    <property type="protein sequence ID" value="CAH0728118.1"/>
    <property type="molecule type" value="Genomic_DNA"/>
</dbReference>
<evidence type="ECO:0000256" key="1">
    <source>
        <dbReference type="ARBA" id="ARBA00022679"/>
    </source>
</evidence>
<dbReference type="SMART" id="SM00212">
    <property type="entry name" value="UBCc"/>
    <property type="match status" value="1"/>
</dbReference>
<dbReference type="InterPro" id="IPR022103">
    <property type="entry name" value="BIRC6"/>
</dbReference>
<feature type="region of interest" description="Disordered" evidence="3">
    <location>
        <begin position="2009"/>
        <end position="2029"/>
    </location>
</feature>
<feature type="region of interest" description="Disordered" evidence="3">
    <location>
        <begin position="2349"/>
        <end position="2387"/>
    </location>
</feature>
<feature type="compositionally biased region" description="Low complexity" evidence="3">
    <location>
        <begin position="2349"/>
        <end position="2358"/>
    </location>
</feature>
<dbReference type="CDD" id="cd23810">
    <property type="entry name" value="UBCc_BIRC6"/>
    <property type="match status" value="1"/>
</dbReference>
<sequence length="4517" mass="486963">MGDDSLILREDGYIRMIFPVTSLTYHSNLNIILVKTDEGRVHVLDVNSGVILQSSCLSADDGGTLGVEYAPGADRVFVWDNSGIGARTDYNGVLLLHTALQRPLFSSQPDSQVRIELVLSEAVLLYQCVQSLDAHSIEGLADFINELKNAIDSEPVRKGVKAQKWSTVTITLPQSTLRLVMTGVVQELKGQNRRVPALAIASAVGQRANELMSCTRDEESRALMYSEAERKETFKRWPHMDYKWALPARMAQAGFYHQPSPSGDDRAMCFTCMVCLVCWEKSDEPWVEHERHSPNCPFVRGEYTHNVPISVTNATACAVSSPNVKIVSKGNTGDLIATGTVEGKVNIWKFECGLKLVKFIHLSPYDSIFSGILTTDCNKVWSTSLEKDTSTYGIELTAMAFVGMISKQEIFPQTQCSDSTEKEQSTNKPKPSLICAVTITRTNTAPTNEPIKEDSSKALFDSGDVDRTKESIQAMNDQNEAKNHLVSSNKMLFLLTYDIHSSLAGSITTVVHTSDSSGNSKPGGSKKVCLVTRPAYDDLYLQYSDEDTELPQFANSLKCIDEQISNIINLNASSSKEECKVWEPKKIVFTKNYKVLPPPPPTALLPEIPESGQGSVLDFVGKISQLKSWKNEHLESVGTKLVDQTDAVHGDPITQYLNMTGNGPLEISDLKWYEGGDGTEKVKVTTFGGIKVDGQGAVTSSNNDGFDSDPPQDEAITQGIAVQCLSLPTKLNQREDVRVTHLLPTEDKDHLLVVISSIDPEKVKSESTDCDSDTKMDVDEVPDYTEKTDKLDAKAYFILYKINSKTSIFTLEDNPVSFKELPFNESPVDLCLLPADKHEQYCFASVGFDGDLRVYSLPDFKVLAEKKVPKGQFTSVVYCASVERLSLSTKDGVIYFYALNNGEKDSGSDVNEDELANIDYEILQKITRGEVCFPATPPVIIANKPELDQNDLETLMNLIGFYGMNTTVPYSAVVPGFWCELSPAQRSRSDHQNNRSWRLQNTSSTWDEHVLELTLPYCFALAHIEFGFTLHSASSVNLPIIQVTLLKQNLHGIGYKKDATFGQRADSPVWFPVVDADMSNLENPVNSEEYLQAHNAEILAGPLFLSSGLDATQQSGTLILTSPRLYRARGRTFLIHIKTLFDPAKDMAKGPIKSGESSGKKSSFIGCDWLHQISITVRSCPLSDMPMGRQQRIAMLESNGFLNSLCEIAISKGDIEKRKLALDLLNWVISVRLQRMRFTKTDKSKDKDAQSPIETQQLECVAVIEKHTDALIKNCILCANRSIAKKCVKIMLITSEGVKELPMPWKTTFEQTLTNSVMACIPLVGASSSPGALKWLMALAQHATPRAAAPALVARGLALLERAARCLRERADPYHQLLRARFGLYGLPLERSRFGAELPELARAPPPSAAWAPDAPPAAPPAPPPHLMHFQLKDLLNLPPTDAPANGQTMTPDRSWTPPLPEPRGSRSEPRPVQLRDLFDLPSFKESGKSNGAGAWWGLSGLEAVGAGLGEATPLHVTCHVASDGTKLETAAARHPPAVVSAHSADPHQLWTVVKEGQAKQSSQDPDSLDDIVENSLMECDPQDKQDYPDEKFFKEGEQCGIPWATLVTRPPQHTLVVERMHSGARRYIVLDFGHLVRLTDLIIPSCSDLVTLCIDIWTAGEEADCVKLAFATDIATKHLVLTDIQPPPLCRYMKITTIGRYGMSAMKCKIPLGWFYGEIAEIANVQASINALKALYEDLSCRFRLATGKLIDLLNPFLDLYNGNAAHMMSYLNQTVDSDPKIIAAYQECIELQQQLHNCSNILKRLQNAPDANEKMLEAIEKGTVTSTALLERASTDKLRVIINNIVDLLLYFLFQVNDVQYAPVGAEWCRAVLALAWEGGGASAAGAGALLARVCGARRWWGALLADALAAAFAPQDHPPQPLDRCLVAVMYMARKSMYAHAGGEGGVAQALCARTLELLRAARPHSALLAALLTALASVLDAAVAAPAPSSVAAAAHHKTNNRWDWVTGGRAKSSPADSATPSPRAVECKLHRRKLHKKLLHQMQELEAARRGIQVALEEQQRARLSLKARVAMMSKRGGSGSGAGAGAAGARSPAPRADDASRLLSPALGAALAHALVTHMLAMDSTLLADHLLLCAKVVGRLCALCGGAALLEPACVLGLARLAVTLPPWPRHAITTLLQDLVEHECGEPPATPGEEWGASTSRAHAAHDEPGYCKTPPKRLGTVADVLADSFGLAKSANFTKPKINTPPALVSASFFEDMECQLTQVAESDDSELEEKLAQYFFEGVKKETRTKPVGDGSNCLSMCVDARLENGAAGAGEAFAQRVLAATAAALPLAVRAPPCRAAPDAADPASPPAPAPGPAPSSPSGSAPGPAPAAHEETRVHPPLAHTLYDVFRHLALEFQHQVDGTLIENVVSLWLTLNGSASGGAWAASALSVPADAPRVRLAADTVTALLRALTLLENISLRCWVLSMQALAWVASLPLQTEGTSQTMGRVILECEYFVPALVKFISIDVTADGAVISSEPYLGGATIGAGAGAAVALQAVLSRVVKARGAAGALAALRALAALWARAPHAPPAAHAALDLHAALLRAAHSLLPTLTPAHVPHALPLLKSIAEQSGWWVRESSGWRAESGGGAAGGEARLSGLLADVLAGSARRAPVRRALLQHLLHYARKLLSLPLPPDTPNVPNVPHASHAQPPTSPGSGDMSQTDESKAQNSAVQDGTNLEDEKKQQATKAPCLADAVLQQTDIMFKFYETLSMCNGMNTLVLSSGAPVECGSEQWSLKEELFWLVAQLPALAASPVAMLSSLLTFLRRDDMVKLSQAMQCLVVRVLEKQEILAAFIEAGGLELALEKFTACHQAGPSSNHGLVSSLMNHLKLPPQLINLSTSASSGNKKSQPPVLETTNGLINIAPLCTVSCGNPTAQTADVLLGGGGGASACAARRVRAAAWSYHFFSADDASLALTLTLPYAATLHEVHLQPHLTSLANSNGDAYDNIMLLTAACPGAVGVEAGCSGAVVPLGAPQSTAGMTFIRLALARPLVVTTVTLRLYKPRDSSNMGLLQLRLLAAPAFSSPSDPHLAAQEYHENRWARVLRSCTRARLEEAHWAALGGAGALAALGACVLAGGAQAQHAHHVLLVAARSAPALRAPLLTALLQMDAHAQTHAFQQSRGTVAVSSGSISGLCSLATALCRWCSAGCAQAYVAWLAAAAERALRDAHEPSAALVHTLASVLWTLKQDNILQNLEELITDDLFELIYTWVKDVPESNLLKKSLDAVLCSMCYIRPELFRFLLEQMEIPMDFDVSMESVTDDTKVGRPACAAWGGGAVVARLRGGRLRTVAAAAMSPAATLALLHCPLPAALVQAIADFSEAKLEAIMAQSNSEEDVHMTDSQTQEYGRLKELPSMQSICEVVEWARLVSAERRVKAWLGGAGSGFWRPLLRLLCHPRPAATTWQENAHFAVLEENTIRLFSELTACHNANQKLFASTLHSILESMPYTGPEGLSGFTRALILRLVLSGERVGVALRWASGGASACAPPQLGAPPHPGAAAHAALLLPLHTTVRSVLADHRPPAPLLEEASRLSSQGASGGRGGEGGAVLRSASDTAILTVAEAWELSLAAASASKDKRVKDVKNSSLKQQTSKKRQSKTNSDTSTAPPNDDLIESSIRVRVEGIDGFIPPSTTLAQLHAAVPHVFGPHLTLNLYINAHGEMWKGGSCGEGGSGAASGYRSNVVLREFGACGGLALVAARLPRPHAAPAPPPAPPHHHDLDWVKLDDAYEEMVELGVTSAGGAGGAGAGAAGAAEEAGAAGVPAHALLALALLLKLPGYAAALLDEGARAVHLLRLLLGVAHDEEGRNIVVSGAGAGGKAGASLGTLPFRVAGALLEAAPRASPAGRELRAALLRLGAVRLVLACLAVFTHHKPPGAQNSQNSNGSGKEEKSQLYWAKGTGFGTGSTQQSWNVEQALVRQRIEEEHVTVLLQVLVSYMNPGEKWPPEEGSQEEDEPEEAGEGDAHDLPPEFIDLVVNSSLVPAICSYLRNDSVLDMSRHILLYACVLRAVRALRALRCRRLAPALRSLPRLLASMSRTTNSYATKLRMSKKNIFGKMTYSQRFSSSSNSELSEEDEGLALLIADIQATSALMCRSEGEAEGAGGARPLRGATREARYIDLMRTMQFETFEMMAESAEGGFRFTVPYHFEGTVRAAGERAHPARMKRLAQEAATLATSLPLSYSSSVFVRTDADRLDVMKVLITGPSDTPYANGCFILDVYFPAEYPAVPMLINLETTGRHSVRFNPNLYNDGKVCLSVLNTWHGRPEEKWNAHTSSFLQVLVSIQSLILVPEPYFNEPGYERSRGTRVGNSASLEYNSNIYQAAVRWAMLDHLRAPEPCFKEVIQTHFWMKRNEIMQTVANWITELEGQSGDERTQRSIQHNLMALKRHYVKLQEELAKLPVPPGLEDLDEPFQLPAAPTPSTPARRPPMARRPPTARRPPPRQPPRPPSPPSPRPTR</sequence>
<keyword evidence="6" id="KW-1185">Reference proteome</keyword>
<feature type="region of interest" description="Disordered" evidence="3">
    <location>
        <begin position="2691"/>
        <end position="2740"/>
    </location>
</feature>
<dbReference type="PROSITE" id="PS50127">
    <property type="entry name" value="UBC_2"/>
    <property type="match status" value="1"/>
</dbReference>
<proteinExistence type="predicted"/>
<dbReference type="Pfam" id="PF12356">
    <property type="entry name" value="BIRC6"/>
    <property type="match status" value="1"/>
</dbReference>
<feature type="domain" description="UBC core" evidence="4">
    <location>
        <begin position="4221"/>
        <end position="4388"/>
    </location>
</feature>
<dbReference type="Gene3D" id="1.10.1170.10">
    <property type="entry name" value="Inhibitor Of Apoptosis Protein (2mihbC-IAP-1), Chain A"/>
    <property type="match status" value="1"/>
</dbReference>
<evidence type="ECO:0000256" key="3">
    <source>
        <dbReference type="SAM" id="MobiDB-lite"/>
    </source>
</evidence>
<protein>
    <recommendedName>
        <fullName evidence="4">UBC core domain-containing protein</fullName>
    </recommendedName>
</protein>
<dbReference type="SUPFAM" id="SSF57924">
    <property type="entry name" value="Inhibitor of apoptosis (IAP) repeat"/>
    <property type="match status" value="1"/>
</dbReference>
<feature type="compositionally biased region" description="Gly residues" evidence="3">
    <location>
        <begin position="2082"/>
        <end position="2092"/>
    </location>
</feature>
<feature type="region of interest" description="Disordered" evidence="3">
    <location>
        <begin position="1437"/>
        <end position="1473"/>
    </location>
</feature>
<dbReference type="PANTHER" id="PTHR46116:SF39">
    <property type="entry name" value="BACULOVIRAL IAP REPEAT-CONTAINING PROTEIN 6"/>
    <property type="match status" value="1"/>
</dbReference>
<feature type="compositionally biased region" description="Acidic residues" evidence="3">
    <location>
        <begin position="4008"/>
        <end position="4020"/>
    </location>
</feature>
<feature type="region of interest" description="Disordered" evidence="3">
    <location>
        <begin position="4461"/>
        <end position="4517"/>
    </location>
</feature>
<dbReference type="SMART" id="SM00238">
    <property type="entry name" value="BIR"/>
    <property type="match status" value="1"/>
</dbReference>
<gene>
    <name evidence="5" type="ORF">BINO364_LOCUS13378</name>
</gene>
<dbReference type="InterPro" id="IPR000608">
    <property type="entry name" value="UBC"/>
</dbReference>
<dbReference type="SUPFAM" id="SSF50978">
    <property type="entry name" value="WD40 repeat-like"/>
    <property type="match status" value="1"/>
</dbReference>
<feature type="region of interest" description="Disordered" evidence="3">
    <location>
        <begin position="4001"/>
        <end position="4025"/>
    </location>
</feature>
<dbReference type="Gene3D" id="3.10.110.10">
    <property type="entry name" value="Ubiquitin Conjugating Enzyme"/>
    <property type="match status" value="1"/>
</dbReference>
<dbReference type="InterPro" id="IPR001370">
    <property type="entry name" value="BIR_rpt"/>
</dbReference>
<feature type="compositionally biased region" description="Pro residues" evidence="3">
    <location>
        <begin position="4496"/>
        <end position="4517"/>
    </location>
</feature>
<dbReference type="GO" id="GO:0004842">
    <property type="term" value="F:ubiquitin-protein transferase activity"/>
    <property type="evidence" value="ECO:0007669"/>
    <property type="project" value="InterPro"/>
</dbReference>
<dbReference type="GO" id="GO:0004869">
    <property type="term" value="F:cysteine-type endopeptidase inhibitor activity"/>
    <property type="evidence" value="ECO:0007669"/>
    <property type="project" value="TreeGrafter"/>
</dbReference>
<feature type="non-terminal residue" evidence="5">
    <location>
        <position position="4517"/>
    </location>
</feature>
<feature type="compositionally biased region" description="Polar residues" evidence="3">
    <location>
        <begin position="2711"/>
        <end position="2733"/>
    </location>
</feature>
<dbReference type="CDD" id="cd00022">
    <property type="entry name" value="BIR"/>
    <property type="match status" value="1"/>
</dbReference>
<evidence type="ECO:0000313" key="6">
    <source>
        <dbReference type="Proteomes" id="UP000838878"/>
    </source>
</evidence>
<feature type="region of interest" description="Disordered" evidence="3">
    <location>
        <begin position="3635"/>
        <end position="3674"/>
    </location>
</feature>
<feature type="compositionally biased region" description="Pro residues" evidence="3">
    <location>
        <begin position="2359"/>
        <end position="2371"/>
    </location>
</feature>
<dbReference type="GO" id="GO:0043066">
    <property type="term" value="P:negative regulation of apoptotic process"/>
    <property type="evidence" value="ECO:0007669"/>
    <property type="project" value="TreeGrafter"/>
</dbReference>
<dbReference type="PANTHER" id="PTHR46116">
    <property type="entry name" value="(E3-INDEPENDENT) E2 UBIQUITIN-CONJUGATING ENZYME"/>
    <property type="match status" value="1"/>
</dbReference>
<dbReference type="Pfam" id="PF00653">
    <property type="entry name" value="BIR"/>
    <property type="match status" value="1"/>
</dbReference>
<dbReference type="InterPro" id="IPR016135">
    <property type="entry name" value="UBQ-conjugating_enzyme/RWD"/>
</dbReference>
<keyword evidence="1" id="KW-0808">Transferase</keyword>
<feature type="region of interest" description="Disordered" evidence="3">
    <location>
        <begin position="2080"/>
        <end position="2103"/>
    </location>
</feature>
<dbReference type="GO" id="GO:0006915">
    <property type="term" value="P:apoptotic process"/>
    <property type="evidence" value="ECO:0007669"/>
    <property type="project" value="InterPro"/>
</dbReference>
<dbReference type="GO" id="GO:0005634">
    <property type="term" value="C:nucleus"/>
    <property type="evidence" value="ECO:0007669"/>
    <property type="project" value="TreeGrafter"/>
</dbReference>
<evidence type="ECO:0000256" key="2">
    <source>
        <dbReference type="ARBA" id="ARBA00022786"/>
    </source>
</evidence>
<evidence type="ECO:0000259" key="4">
    <source>
        <dbReference type="PROSITE" id="PS50127"/>
    </source>
</evidence>
<evidence type="ECO:0000313" key="5">
    <source>
        <dbReference type="EMBL" id="CAH0728118.1"/>
    </source>
</evidence>
<keyword evidence="2" id="KW-0833">Ubl conjugation pathway</keyword>
<dbReference type="PROSITE" id="PS50143">
    <property type="entry name" value="BIR_REPEAT_2"/>
    <property type="match status" value="1"/>
</dbReference>
<dbReference type="FunFam" id="3.10.110.10:FF:000014">
    <property type="entry name" value="Baculoviral IAP repeat-containing protein 6"/>
    <property type="match status" value="1"/>
</dbReference>
<name>A0A8J9UXX5_9NEOP</name>
<dbReference type="GO" id="GO:0032465">
    <property type="term" value="P:regulation of cytokinesis"/>
    <property type="evidence" value="ECO:0007669"/>
    <property type="project" value="InterPro"/>
</dbReference>
<organism evidence="5 6">
    <name type="scientific">Brenthis ino</name>
    <name type="common">lesser marbled fritillary</name>
    <dbReference type="NCBI Taxonomy" id="405034"/>
    <lineage>
        <taxon>Eukaryota</taxon>
        <taxon>Metazoa</taxon>
        <taxon>Ecdysozoa</taxon>
        <taxon>Arthropoda</taxon>
        <taxon>Hexapoda</taxon>
        <taxon>Insecta</taxon>
        <taxon>Pterygota</taxon>
        <taxon>Neoptera</taxon>
        <taxon>Endopterygota</taxon>
        <taxon>Lepidoptera</taxon>
        <taxon>Glossata</taxon>
        <taxon>Ditrysia</taxon>
        <taxon>Papilionoidea</taxon>
        <taxon>Nymphalidae</taxon>
        <taxon>Heliconiinae</taxon>
        <taxon>Argynnini</taxon>
        <taxon>Brenthis</taxon>
    </lineage>
</organism>
<dbReference type="Proteomes" id="UP000838878">
    <property type="component" value="Chromosome 7"/>
</dbReference>
<dbReference type="OrthoDB" id="2196114at2759"/>
<reference evidence="5" key="1">
    <citation type="submission" date="2021-12" db="EMBL/GenBank/DDBJ databases">
        <authorList>
            <person name="Martin H S."/>
        </authorList>
    </citation>
    <scope>NUCLEOTIDE SEQUENCE</scope>
</reference>